<accession>L1NAT1</accession>
<comment type="caution">
    <text evidence="1">The sequence shown here is derived from an EMBL/GenBank/DDBJ whole genome shotgun (WGS) entry which is preliminary data.</text>
</comment>
<dbReference type="AlphaFoldDB" id="L1NAT1"/>
<evidence type="ECO:0000313" key="2">
    <source>
        <dbReference type="Proteomes" id="UP000010408"/>
    </source>
</evidence>
<reference evidence="1 2" key="1">
    <citation type="submission" date="2012-05" db="EMBL/GenBank/DDBJ databases">
        <authorList>
            <person name="Weinstock G."/>
            <person name="Sodergren E."/>
            <person name="Lobos E.A."/>
            <person name="Fulton L."/>
            <person name="Fulton R."/>
            <person name="Courtney L."/>
            <person name="Fronick C."/>
            <person name="O'Laughlin M."/>
            <person name="Godfrey J."/>
            <person name="Wilson R.M."/>
            <person name="Miner T."/>
            <person name="Farmer C."/>
            <person name="Delehaunty K."/>
            <person name="Cordes M."/>
            <person name="Minx P."/>
            <person name="Tomlinson C."/>
            <person name="Chen J."/>
            <person name="Wollam A."/>
            <person name="Pepin K.H."/>
            <person name="Bhonagiri V."/>
            <person name="Zhang X."/>
            <person name="Suruliraj S."/>
            <person name="Warren W."/>
            <person name="Mitreva M."/>
            <person name="Mardis E.R."/>
            <person name="Wilson R.K."/>
        </authorList>
    </citation>
    <scope>NUCLEOTIDE SEQUENCE [LARGE SCALE GENOMIC DNA]</scope>
    <source>
        <strain evidence="1 2">F0037</strain>
    </source>
</reference>
<gene>
    <name evidence="1" type="ORF">HMPREF9134_01466</name>
</gene>
<sequence length="94" mass="10666">MGYFFLLLQRKFGISGIVSRQHGGRRLLAKIIDIVRKLSISLQRLLHPSLSHTSLFDESSPFTNILDTEPLTGGITTYHKSLRRVTITLFDDLP</sequence>
<dbReference type="HOGENOM" id="CLU_2383672_0_0_10"/>
<dbReference type="STRING" id="1127696.HMPREF9134_01466"/>
<proteinExistence type="predicted"/>
<name>L1NAT1_9PORP</name>
<dbReference type="Proteomes" id="UP000010408">
    <property type="component" value="Unassembled WGS sequence"/>
</dbReference>
<protein>
    <submittedName>
        <fullName evidence="1">Uncharacterized protein</fullName>
    </submittedName>
</protein>
<dbReference type="EMBL" id="AMEQ01000038">
    <property type="protein sequence ID" value="EKY00483.1"/>
    <property type="molecule type" value="Genomic_DNA"/>
</dbReference>
<organism evidence="1 2">
    <name type="scientific">Porphyromonas catoniae F0037</name>
    <dbReference type="NCBI Taxonomy" id="1127696"/>
    <lineage>
        <taxon>Bacteria</taxon>
        <taxon>Pseudomonadati</taxon>
        <taxon>Bacteroidota</taxon>
        <taxon>Bacteroidia</taxon>
        <taxon>Bacteroidales</taxon>
        <taxon>Porphyromonadaceae</taxon>
        <taxon>Porphyromonas</taxon>
    </lineage>
</organism>
<evidence type="ECO:0000313" key="1">
    <source>
        <dbReference type="EMBL" id="EKY00483.1"/>
    </source>
</evidence>